<keyword evidence="1" id="KW-0732">Signal</keyword>
<dbReference type="AlphaFoldDB" id="A0A2T0WLX6"/>
<evidence type="ECO:0000256" key="1">
    <source>
        <dbReference type="SAM" id="SignalP"/>
    </source>
</evidence>
<organism evidence="2 3">
    <name type="scientific">Mongoliibacter ruber</name>
    <dbReference type="NCBI Taxonomy" id="1750599"/>
    <lineage>
        <taxon>Bacteria</taxon>
        <taxon>Pseudomonadati</taxon>
        <taxon>Bacteroidota</taxon>
        <taxon>Cytophagia</taxon>
        <taxon>Cytophagales</taxon>
        <taxon>Cyclobacteriaceae</taxon>
        <taxon>Mongoliibacter</taxon>
    </lineage>
</organism>
<proteinExistence type="predicted"/>
<evidence type="ECO:0008006" key="4">
    <source>
        <dbReference type="Google" id="ProtNLM"/>
    </source>
</evidence>
<keyword evidence="3" id="KW-1185">Reference proteome</keyword>
<comment type="caution">
    <text evidence="2">The sequence shown here is derived from an EMBL/GenBank/DDBJ whole genome shotgun (WGS) entry which is preliminary data.</text>
</comment>
<evidence type="ECO:0000313" key="3">
    <source>
        <dbReference type="Proteomes" id="UP000238157"/>
    </source>
</evidence>
<gene>
    <name evidence="2" type="ORF">CLW00_106150</name>
</gene>
<dbReference type="Proteomes" id="UP000238157">
    <property type="component" value="Unassembled WGS sequence"/>
</dbReference>
<feature type="signal peptide" evidence="1">
    <location>
        <begin position="1"/>
        <end position="20"/>
    </location>
</feature>
<reference evidence="2 3" key="1">
    <citation type="submission" date="2018-03" db="EMBL/GenBank/DDBJ databases">
        <title>Genomic Encyclopedia of Archaeal and Bacterial Type Strains, Phase II (KMG-II): from individual species to whole genera.</title>
        <authorList>
            <person name="Goeker M."/>
        </authorList>
    </citation>
    <scope>NUCLEOTIDE SEQUENCE [LARGE SCALE GENOMIC DNA]</scope>
    <source>
        <strain evidence="2 3">DSM 27929</strain>
    </source>
</reference>
<dbReference type="RefSeq" id="WP_211300190.1">
    <property type="nucleotide sequence ID" value="NZ_PVTR01000006.1"/>
</dbReference>
<dbReference type="EMBL" id="PVTR01000006">
    <property type="protein sequence ID" value="PRY87524.1"/>
    <property type="molecule type" value="Genomic_DNA"/>
</dbReference>
<sequence>MIKKLGFILLFLVSFKGQLAAQDQDSVQTASIESIGYDFIIVNTRFQNAFTFMGRDFGLDIPVISTDLMYYFRSGVYVNLSALKFMEENLPWQYALSLGYATDLSEKTDINISYSQFLVAGESAIAGIQNLAFLQGSFGWEWGPLYSSFQTQILFNEGIDYFFTSHHSRYFEIDQRLFNAIVVSFEPKLSLMAGTNNFYQMGNFEVLPEEQDDLGKFGIQSFEFSLPLTFTKGLFELEFQSRYVRPFNVPMFDPSQPRFMFLAQASYSIPVKKNIKKKK</sequence>
<accession>A0A2T0WLX6</accession>
<evidence type="ECO:0000313" key="2">
    <source>
        <dbReference type="EMBL" id="PRY87524.1"/>
    </source>
</evidence>
<feature type="chain" id="PRO_5015656132" description="Outer membrane beta-barrel porin/alpha-amylase" evidence="1">
    <location>
        <begin position="21"/>
        <end position="279"/>
    </location>
</feature>
<name>A0A2T0WLX6_9BACT</name>
<protein>
    <recommendedName>
        <fullName evidence="4">Outer membrane beta-barrel porin/alpha-amylase</fullName>
    </recommendedName>
</protein>